<gene>
    <name evidence="7" type="ORF">ZT1E4_G11041</name>
</gene>
<feature type="signal peptide" evidence="5">
    <location>
        <begin position="1"/>
        <end position="27"/>
    </location>
</feature>
<keyword evidence="2" id="KW-0863">Zinc-finger</keyword>
<dbReference type="InterPro" id="IPR002893">
    <property type="entry name" value="Znf_MYND"/>
</dbReference>
<feature type="chain" id="PRO_5013816499" description="MYND-type domain-containing protein" evidence="5">
    <location>
        <begin position="28"/>
        <end position="905"/>
    </location>
</feature>
<dbReference type="InterPro" id="IPR027796">
    <property type="entry name" value="OTT_1508_deam-like"/>
</dbReference>
<dbReference type="EMBL" id="LT854264">
    <property type="protein sequence ID" value="SMR61076.1"/>
    <property type="molecule type" value="Genomic_DNA"/>
</dbReference>
<feature type="region of interest" description="Disordered" evidence="4">
    <location>
        <begin position="492"/>
        <end position="523"/>
    </location>
</feature>
<evidence type="ECO:0000256" key="4">
    <source>
        <dbReference type="SAM" id="MobiDB-lite"/>
    </source>
</evidence>
<keyword evidence="3" id="KW-0862">Zinc</keyword>
<feature type="region of interest" description="Disordered" evidence="4">
    <location>
        <begin position="42"/>
        <end position="69"/>
    </location>
</feature>
<feature type="compositionally biased region" description="Acidic residues" evidence="4">
    <location>
        <begin position="497"/>
        <end position="508"/>
    </location>
</feature>
<protein>
    <recommendedName>
        <fullName evidence="6">MYND-type domain-containing protein</fullName>
    </recommendedName>
</protein>
<keyword evidence="5" id="KW-0732">Signal</keyword>
<sequence length="905" mass="102240">MAPQSSHYGATALVELATLINLLFLRAGNVINSAAPENFGLDADLDTDDGDGDDSSDSEVSANTAQRDELSQAHGHLRRRFLNRLAELFAAERNGRFVTAAVFREEEHEARVDVWLARNNGFETHKDKKMIAAVETALNQLANEREWGATELWNHMLQYSVPRLHFYQDKLKATLAQHRAELEQIGLKSSISLADEEARILSDIYSHFFKPPRPRETDIQRLEHLVHLGADVRRATHAGNDLSKLLGKSAWTRKIVTILCLVGKFTSAFDTFAEASTAIWQGYTFKLNVLEPTAPFNLPKVKTDLVSALEGACTTKIDPAIKAYFSKPKVEATFAVLQKRKPHVHAEVQLLFYLARNKITNVFPYVGASKLPCILCAGLLKADGNLTCRESHKHLYARWMVPDMKTLPQDVKQRLWDVIEKLKEDLRRSLFSSPKKGTDPRPESTIDLTEISRLTVEVKRDSDSAIALALQQRLEAKEQEELCRLLGLQLSGNSDSSEVDDSVDEDDPTSSQHAYSNASDGESEYECGGCPHLTSRRCGRCGKDFFCSTFCEGRMTATHKFICSNGALTTADYLMLDCAADKIPKDPDVLRDFGFARLLSSPERSKLLGLYQGLQMLDIRADELHNWQLSGMLADQIIEAFEKIPVKSRGDYFPWFIENKHLIFPASSPAIDNDAFERMCRPAKFMLGPIDCLRAVSELQPVSKRAAFIFAALTMQLTYPPPEFEGPYHDFGFCSCQNESEEEALGILYQRLLFGDNDRLGGLYWGEIQVSSSIIERFSQFYKAFENEALVQLMDDHGLKRQRLHLRHLETYLSGSTKVQCLSVWKLLTFLKTGDAEVPPREVFVDFRFFRCTNPLVRGRLKRLYSCLLAQADILQLEQARATGRLLEFVEQYAEIDADMKKILY</sequence>
<feature type="domain" description="MYND-type" evidence="6">
    <location>
        <begin position="527"/>
        <end position="563"/>
    </location>
</feature>
<dbReference type="AlphaFoldDB" id="A0A2H1H5I2"/>
<dbReference type="Proteomes" id="UP000245764">
    <property type="component" value="Chromosome 12"/>
</dbReference>
<organism evidence="7 8">
    <name type="scientific">Zymoseptoria tritici ST99CH_1E4</name>
    <dbReference type="NCBI Taxonomy" id="1276532"/>
    <lineage>
        <taxon>Eukaryota</taxon>
        <taxon>Fungi</taxon>
        <taxon>Dikarya</taxon>
        <taxon>Ascomycota</taxon>
        <taxon>Pezizomycotina</taxon>
        <taxon>Dothideomycetes</taxon>
        <taxon>Dothideomycetidae</taxon>
        <taxon>Mycosphaerellales</taxon>
        <taxon>Mycosphaerellaceae</taxon>
        <taxon>Zymoseptoria</taxon>
    </lineage>
</organism>
<accession>A0A2H1H5I2</accession>
<dbReference type="Pfam" id="PF14441">
    <property type="entry name" value="OTT_1508_deam"/>
    <property type="match status" value="1"/>
</dbReference>
<proteinExistence type="predicted"/>
<evidence type="ECO:0000256" key="1">
    <source>
        <dbReference type="ARBA" id="ARBA00022723"/>
    </source>
</evidence>
<dbReference type="PROSITE" id="PS01360">
    <property type="entry name" value="ZF_MYND_1"/>
    <property type="match status" value="1"/>
</dbReference>
<evidence type="ECO:0000256" key="3">
    <source>
        <dbReference type="ARBA" id="ARBA00022833"/>
    </source>
</evidence>
<evidence type="ECO:0000259" key="6">
    <source>
        <dbReference type="PROSITE" id="PS01360"/>
    </source>
</evidence>
<dbReference type="PANTHER" id="PTHR42037">
    <property type="match status" value="1"/>
</dbReference>
<keyword evidence="1" id="KW-0479">Metal-binding</keyword>
<reference evidence="8" key="1">
    <citation type="submission" date="2017-05" db="EMBL/GenBank/DDBJ databases">
        <authorList>
            <person name="Song R."/>
            <person name="Chenine A.L."/>
            <person name="Ruprecht R.M."/>
        </authorList>
    </citation>
    <scope>NUCLEOTIDE SEQUENCE [LARGE SCALE GENOMIC DNA]</scope>
</reference>
<evidence type="ECO:0000313" key="8">
    <source>
        <dbReference type="Proteomes" id="UP000245764"/>
    </source>
</evidence>
<evidence type="ECO:0000313" key="7">
    <source>
        <dbReference type="EMBL" id="SMR61076.1"/>
    </source>
</evidence>
<evidence type="ECO:0000256" key="5">
    <source>
        <dbReference type="SAM" id="SignalP"/>
    </source>
</evidence>
<dbReference type="GO" id="GO:0008270">
    <property type="term" value="F:zinc ion binding"/>
    <property type="evidence" value="ECO:0007669"/>
    <property type="project" value="UniProtKB-KW"/>
</dbReference>
<dbReference type="PANTHER" id="PTHR42037:SF1">
    <property type="match status" value="1"/>
</dbReference>
<evidence type="ECO:0000256" key="2">
    <source>
        <dbReference type="ARBA" id="ARBA00022771"/>
    </source>
</evidence>
<dbReference type="SUPFAM" id="SSF144232">
    <property type="entry name" value="HIT/MYND zinc finger-like"/>
    <property type="match status" value="1"/>
</dbReference>
<name>A0A2H1H5I2_ZYMTR</name>
<feature type="compositionally biased region" description="Acidic residues" evidence="4">
    <location>
        <begin position="43"/>
        <end position="57"/>
    </location>
</feature>